<dbReference type="Proteomes" id="UP000013923">
    <property type="component" value="Genome"/>
</dbReference>
<dbReference type="GO" id="GO:0008168">
    <property type="term" value="F:methyltransferase activity"/>
    <property type="evidence" value="ECO:0007669"/>
    <property type="project" value="InterPro"/>
</dbReference>
<dbReference type="EMBL" id="AY939844">
    <property type="protein sequence ID" value="AAX44565.1"/>
    <property type="molecule type" value="Genomic_DNA"/>
</dbReference>
<dbReference type="InterPro" id="IPR007848">
    <property type="entry name" value="Small_mtfrase_dom"/>
</dbReference>
<evidence type="ECO:0000313" key="5">
    <source>
        <dbReference type="Proteomes" id="UP000013923"/>
    </source>
</evidence>
<reference evidence="3 5" key="2">
    <citation type="submission" date="2009-10" db="EMBL/GenBank/DDBJ databases">
        <title>The Genome Sequence of Prochlorococcus phage P-SSM2.</title>
        <authorList>
            <consortium name="The Broad Institute Genome Sequencing Platform"/>
            <person name="Henn M.R."/>
            <person name="Sullivan M.S."/>
            <person name="Osburne M.S."/>
            <person name="Levin J."/>
            <person name="Malboeuf C."/>
            <person name="Casali M."/>
            <person name="Russ C."/>
            <person name="Lennon N."/>
            <person name="Chapman S.B."/>
            <person name="Erlich R."/>
            <person name="Young S.K."/>
            <person name="Koehrsen M."/>
            <person name="Yandava C."/>
            <person name="Zeng Q."/>
            <person name="Alvarado L."/>
            <person name="Anderson S."/>
            <person name="Berlin A."/>
            <person name="Borenstein D."/>
            <person name="Chen Z."/>
            <person name="Engels R."/>
            <person name="Freedman E."/>
            <person name="Gellesch M."/>
            <person name="Goldberg J."/>
            <person name="Green L."/>
            <person name="Griggs A."/>
            <person name="Gujja S."/>
            <person name="Heilman E.R."/>
            <person name="Heiman D."/>
            <person name="Hepburn T."/>
            <person name="Howarth C."/>
            <person name="Jen D."/>
            <person name="Larson L."/>
            <person name="Lewis B."/>
            <person name="Mehta T."/>
            <person name="Park D."/>
            <person name="Pearson M."/>
            <person name="Richards J."/>
            <person name="Rizzolo K."/>
            <person name="Roberts A."/>
            <person name="Ryan E."/>
            <person name="Saif S."/>
            <person name="Shea T."/>
            <person name="Shenoy N."/>
            <person name="Sisk P."/>
            <person name="Stolte C."/>
            <person name="Sykes S."/>
            <person name="Walk T."/>
            <person name="White J."/>
            <person name="Yu Q."/>
            <person name="Coleman M.L."/>
            <person name="Huang K.H."/>
            <person name="Weigele P.R."/>
            <person name="DeFrancesco A.S."/>
            <person name="Kern S.E."/>
            <person name="Thompson L.R."/>
            <person name="Fu R."/>
            <person name="Hombeck B."/>
            <person name="Chisholm S.W."/>
            <person name="Haas B."/>
            <person name="Nusbaum C."/>
            <person name="Birren B."/>
        </authorList>
    </citation>
    <scope>NUCLEOTIDE SEQUENCE [LARGE SCALE GENOMIC DNA]</scope>
    <source>
        <strain evidence="3">P-SSM2</strain>
    </source>
</reference>
<dbReference type="EMBL" id="GU071092">
    <property type="protein sequence ID" value="ACY76068.1"/>
    <property type="molecule type" value="Genomic_DNA"/>
</dbReference>
<reference evidence="2 4" key="3">
    <citation type="journal article" date="2010" name="Environ. Microbiol.">
        <title>Genomic analysis of oceanic cyanobacterial myoviruses compared with T4-like myoviruses from diverse hosts and environments.</title>
        <authorList>
            <person name="Sullivan M.B."/>
            <person name="Huang K.H."/>
            <person name="Ignacio-Espinoza J.C."/>
            <person name="Berlin A.M."/>
            <person name="Kelly L."/>
            <person name="Weigele P.R."/>
            <person name="DeFrancesco A.S."/>
            <person name="Kern S.E."/>
            <person name="Thompson L.R."/>
            <person name="Young S."/>
            <person name="Yandava C."/>
            <person name="Fu R."/>
            <person name="Krastins B."/>
            <person name="Chase M."/>
            <person name="Sarracino D."/>
            <person name="Osburne M.S."/>
            <person name="Henn M.R."/>
            <person name="Chisholm S.W."/>
        </authorList>
    </citation>
    <scope>NUCLEOTIDE SEQUENCE [LARGE SCALE GENOMIC DNA]</scope>
</reference>
<proteinExistence type="predicted"/>
<reference evidence="2 4" key="1">
    <citation type="journal article" date="2005" name="PLoS Biol.">
        <title>Three Prochlorococcus cyanophage genomes: signature features and ecological interpretations.</title>
        <authorList>
            <person name="Sullivan M.B."/>
            <person name="Coleman M.L."/>
            <person name="Weigele P."/>
            <person name="Rohwer F."/>
            <person name="Chisholm S.W."/>
        </authorList>
    </citation>
    <scope>NUCLEOTIDE SEQUENCE</scope>
</reference>
<feature type="domain" description="Methyltransferase small" evidence="1">
    <location>
        <begin position="41"/>
        <end position="117"/>
    </location>
</feature>
<dbReference type="InterPro" id="IPR029063">
    <property type="entry name" value="SAM-dependent_MTases_sf"/>
</dbReference>
<keyword evidence="4" id="KW-1185">Reference proteome</keyword>
<evidence type="ECO:0000259" key="1">
    <source>
        <dbReference type="Pfam" id="PF05175"/>
    </source>
</evidence>
<sequence>MNIQTIDMAGLDVSTSNETDGFGFKTCQEAVSIFHQFADGRKFDNALEWCCGPGYYGLGIWKTGLVRTVSFNDIAPESKEVMGRTFEDNDIDFPFYLSDNFDDIPKQKFDLIVGNPPHFNFSIPFDDDLKPDHHEDRKMRDLDWEVHKKFYRQVGEYLSDDGSIMLMENWKGSSVETFKSMWEENGLHLTKFYSSEDKESRNYYIEVRKNCAII</sequence>
<dbReference type="SUPFAM" id="SSF53335">
    <property type="entry name" value="S-adenosyl-L-methionine-dependent methyltransferases"/>
    <property type="match status" value="1"/>
</dbReference>
<gene>
    <name evidence="3" type="ORF">PCMG_00192</name>
    <name evidence="2" type="ORF">PSSM2_187</name>
</gene>
<dbReference type="GeneID" id="3294315"/>
<dbReference type="KEGG" id="vg:3294315"/>
<evidence type="ECO:0000313" key="3">
    <source>
        <dbReference type="EMBL" id="ACY76068.1"/>
    </source>
</evidence>
<evidence type="ECO:0000313" key="2">
    <source>
        <dbReference type="EMBL" id="AAX44565.1"/>
    </source>
</evidence>
<dbReference type="RefSeq" id="YP_214419.1">
    <property type="nucleotide sequence ID" value="NC_006883.2"/>
</dbReference>
<evidence type="ECO:0000313" key="4">
    <source>
        <dbReference type="Proteomes" id="UP000000991"/>
    </source>
</evidence>
<dbReference type="Gene3D" id="3.40.50.150">
    <property type="entry name" value="Vaccinia Virus protein VP39"/>
    <property type="match status" value="1"/>
</dbReference>
<organism evidence="2 4">
    <name type="scientific">Prochlorococcus phage P-SSM2</name>
    <dbReference type="NCBI Taxonomy" id="268746"/>
    <lineage>
        <taxon>Viruses</taxon>
        <taxon>Duplodnaviria</taxon>
        <taxon>Heunggongvirae</taxon>
        <taxon>Uroviricota</taxon>
        <taxon>Caudoviricetes</taxon>
        <taxon>Pantevenvirales</taxon>
        <taxon>Kyanoviridae</taxon>
        <taxon>Salacisavirus</taxon>
        <taxon>Salacisavirus pssm2</taxon>
    </lineage>
</organism>
<organismHost>
    <name type="scientific">Prochlorococcus</name>
    <dbReference type="NCBI Taxonomy" id="1218"/>
</organismHost>
<dbReference type="Pfam" id="PF05175">
    <property type="entry name" value="MTS"/>
    <property type="match status" value="1"/>
</dbReference>
<protein>
    <recommendedName>
        <fullName evidence="1">Methyltransferase small domain-containing protein</fullName>
    </recommendedName>
</protein>
<dbReference type="Proteomes" id="UP000000991">
    <property type="component" value="Segment"/>
</dbReference>
<name>Q58MG7_BPPRM</name>
<accession>Q58MG7</accession>
<dbReference type="OrthoDB" id="37548at10239"/>